<dbReference type="Proteomes" id="UP000501568">
    <property type="component" value="Chromosome"/>
</dbReference>
<reference evidence="2 3" key="1">
    <citation type="submission" date="2020-02" db="EMBL/GenBank/DDBJ databases">
        <authorList>
            <person name="Zheng R.K."/>
            <person name="Sun C.M."/>
        </authorList>
    </citation>
    <scope>NUCLEOTIDE SEQUENCE [LARGE SCALE GENOMIC DNA]</scope>
    <source>
        <strain evidence="3">zrk23</strain>
    </source>
</reference>
<protein>
    <submittedName>
        <fullName evidence="2">Peptidase S14</fullName>
    </submittedName>
</protein>
<keyword evidence="1" id="KW-1133">Transmembrane helix</keyword>
<dbReference type="Gene3D" id="3.90.226.10">
    <property type="entry name" value="2-enoyl-CoA Hydratase, Chain A, domain 1"/>
    <property type="match status" value="1"/>
</dbReference>
<name>A0A6G6YBE3_9SPHN</name>
<accession>A0A6G6YBE3</accession>
<evidence type="ECO:0000313" key="3">
    <source>
        <dbReference type="Proteomes" id="UP000501568"/>
    </source>
</evidence>
<dbReference type="InterPro" id="IPR029045">
    <property type="entry name" value="ClpP/crotonase-like_dom_sf"/>
</dbReference>
<evidence type="ECO:0000256" key="1">
    <source>
        <dbReference type="SAM" id="Phobius"/>
    </source>
</evidence>
<proteinExistence type="predicted"/>
<keyword evidence="3" id="KW-1185">Reference proteome</keyword>
<keyword evidence="1" id="KW-0812">Transmembrane</keyword>
<dbReference type="SUPFAM" id="SSF52096">
    <property type="entry name" value="ClpP/crotonase"/>
    <property type="match status" value="1"/>
</dbReference>
<gene>
    <name evidence="2" type="ORF">G5C33_18000</name>
</gene>
<dbReference type="Pfam" id="PF00574">
    <property type="entry name" value="CLP_protease"/>
    <property type="match status" value="1"/>
</dbReference>
<organism evidence="2 3">
    <name type="scientific">Stakelama tenebrarum</name>
    <dbReference type="NCBI Taxonomy" id="2711215"/>
    <lineage>
        <taxon>Bacteria</taxon>
        <taxon>Pseudomonadati</taxon>
        <taxon>Pseudomonadota</taxon>
        <taxon>Alphaproteobacteria</taxon>
        <taxon>Sphingomonadales</taxon>
        <taxon>Sphingomonadaceae</taxon>
        <taxon>Stakelama</taxon>
    </lineage>
</organism>
<keyword evidence="1" id="KW-0472">Membrane</keyword>
<evidence type="ECO:0000313" key="2">
    <source>
        <dbReference type="EMBL" id="QIG82028.1"/>
    </source>
</evidence>
<dbReference type="InterPro" id="IPR023562">
    <property type="entry name" value="ClpP/TepA"/>
</dbReference>
<dbReference type="AlphaFoldDB" id="A0A6G6YBE3"/>
<dbReference type="EMBL" id="CP049109">
    <property type="protein sequence ID" value="QIG82028.1"/>
    <property type="molecule type" value="Genomic_DNA"/>
</dbReference>
<dbReference type="KEGG" id="spzr:G5C33_18000"/>
<feature type="transmembrane region" description="Helical" evidence="1">
    <location>
        <begin position="77"/>
        <end position="98"/>
    </location>
</feature>
<sequence>MSEEGRARLYPLLARPHIHLSGPVDQTMYASFRDQLRAAPDEGTLVVAISTLGGDPEVARLMGDEIRLMREYQQREILFLGKVAVYSAGATFMAAFPVDKRFLTKGTRLMIHERVMTSTINLSGPLKTLTATLRAKLHEIEHSVAIEEEGFRDLVAGSGIAFEEVQQKAPSNWYIEANEARERGLVLDVI</sequence>